<evidence type="ECO:0000313" key="4">
    <source>
        <dbReference type="Proteomes" id="UP000006304"/>
    </source>
</evidence>
<evidence type="ECO:0000259" key="2">
    <source>
        <dbReference type="Pfam" id="PF03992"/>
    </source>
</evidence>
<dbReference type="Pfam" id="PF03992">
    <property type="entry name" value="ABM"/>
    <property type="match status" value="1"/>
</dbReference>
<dbReference type="Proteomes" id="UP000006304">
    <property type="component" value="Chromosome"/>
</dbReference>
<organism evidence="3 4">
    <name type="scientific">Nocardia brasiliensis (strain ATCC 700358 / HUJEG-1)</name>
    <dbReference type="NCBI Taxonomy" id="1133849"/>
    <lineage>
        <taxon>Bacteria</taxon>
        <taxon>Bacillati</taxon>
        <taxon>Actinomycetota</taxon>
        <taxon>Actinomycetes</taxon>
        <taxon>Mycobacteriales</taxon>
        <taxon>Nocardiaceae</taxon>
        <taxon>Nocardia</taxon>
    </lineage>
</organism>
<dbReference type="eggNOG" id="COG2329">
    <property type="taxonomic scope" value="Bacteria"/>
</dbReference>
<dbReference type="KEGG" id="nbr:O3I_023580"/>
<evidence type="ECO:0000256" key="1">
    <source>
        <dbReference type="SAM" id="Phobius"/>
    </source>
</evidence>
<gene>
    <name evidence="3" type="ORF">O3I_023580</name>
</gene>
<protein>
    <recommendedName>
        <fullName evidence="2">ABM domain-containing protein</fullName>
    </recommendedName>
</protein>
<reference evidence="3 4" key="1">
    <citation type="journal article" date="2012" name="J. Bacteriol.">
        <title>Complete genome sequence of Nocardia brasiliensis HUJEG-1.</title>
        <authorList>
            <person name="Vera-Cabrera L."/>
            <person name="Ortiz-Lopez R."/>
            <person name="Elizondo-Gonzalez R."/>
            <person name="Perez-Maya A.A."/>
            <person name="Ocampo-Candiani J."/>
        </authorList>
    </citation>
    <scope>NUCLEOTIDE SEQUENCE [LARGE SCALE GENOMIC DNA]</scope>
    <source>
        <strain evidence="4">ATCC 700358</strain>
    </source>
</reference>
<name>K0F558_NOCB7</name>
<feature type="transmembrane region" description="Helical" evidence="1">
    <location>
        <begin position="73"/>
        <end position="93"/>
    </location>
</feature>
<keyword evidence="1" id="KW-0812">Transmembrane</keyword>
<feature type="domain" description="ABM" evidence="2">
    <location>
        <begin position="1"/>
        <end position="74"/>
    </location>
</feature>
<proteinExistence type="predicted"/>
<keyword evidence="1" id="KW-0472">Membrane</keyword>
<sequence length="95" mass="10325">MIVRIWSAKIDPDRADEYENFAYARSLPMFRSHTGFLGCAFLRDGADCTVVTLWESAEDVATLEASARYRETVAAIMAAGFILTASNALAATASL</sequence>
<accession>K0F558</accession>
<dbReference type="SUPFAM" id="SSF54909">
    <property type="entry name" value="Dimeric alpha+beta barrel"/>
    <property type="match status" value="1"/>
</dbReference>
<keyword evidence="1" id="KW-1133">Transmembrane helix</keyword>
<dbReference type="EMBL" id="CP003876">
    <property type="protein sequence ID" value="AFU02671.1"/>
    <property type="molecule type" value="Genomic_DNA"/>
</dbReference>
<evidence type="ECO:0000313" key="3">
    <source>
        <dbReference type="EMBL" id="AFU02671.1"/>
    </source>
</evidence>
<dbReference type="Gene3D" id="3.30.70.100">
    <property type="match status" value="1"/>
</dbReference>
<dbReference type="InterPro" id="IPR011008">
    <property type="entry name" value="Dimeric_a/b-barrel"/>
</dbReference>
<dbReference type="HOGENOM" id="CLU_2233437_0_0_11"/>
<keyword evidence="4" id="KW-1185">Reference proteome</keyword>
<dbReference type="InterPro" id="IPR007138">
    <property type="entry name" value="ABM_dom"/>
</dbReference>
<dbReference type="AlphaFoldDB" id="K0F558"/>